<dbReference type="EMBL" id="LWBO01000009">
    <property type="protein sequence ID" value="OQP49908.1"/>
    <property type="molecule type" value="Genomic_DNA"/>
</dbReference>
<sequence>MKDEIAKRSFYCGLTLFLFSFLFVLLKDLSVLLILSNILPGFIYGAVLCKPGESGLDLKRLSFIVLSGGLFIFVAWVATGYSFFGNNTNMTFSLGSVIGSTVLFLLYYYLVDNHLQLGRGLIVTTLTGLLSSVPPFIGDTIEKQINDLDVRGNVSLSFTLLIFVVWQTLFGWALTNCRKAAANSGLASVGHEEQNIS</sequence>
<proteinExistence type="predicted"/>
<feature type="transmembrane region" description="Helical" evidence="1">
    <location>
        <begin position="90"/>
        <end position="110"/>
    </location>
</feature>
<feature type="transmembrane region" description="Helical" evidence="1">
    <location>
        <begin position="32"/>
        <end position="49"/>
    </location>
</feature>
<keyword evidence="1" id="KW-0472">Membrane</keyword>
<feature type="transmembrane region" description="Helical" evidence="1">
    <location>
        <begin position="117"/>
        <end position="137"/>
    </location>
</feature>
<gene>
    <name evidence="2" type="ORF">A4D02_27930</name>
</gene>
<protein>
    <submittedName>
        <fullName evidence="2">Uncharacterized protein</fullName>
    </submittedName>
</protein>
<name>A0ABX3NZA4_9BACT</name>
<keyword evidence="1" id="KW-1133">Transmembrane helix</keyword>
<feature type="transmembrane region" description="Helical" evidence="1">
    <location>
        <begin position="61"/>
        <end position="84"/>
    </location>
</feature>
<feature type="transmembrane region" description="Helical" evidence="1">
    <location>
        <begin position="157"/>
        <end position="175"/>
    </location>
</feature>
<feature type="transmembrane region" description="Helical" evidence="1">
    <location>
        <begin position="9"/>
        <end position="26"/>
    </location>
</feature>
<evidence type="ECO:0000313" key="2">
    <source>
        <dbReference type="EMBL" id="OQP49908.1"/>
    </source>
</evidence>
<dbReference type="RefSeq" id="WP_041346875.1">
    <property type="nucleotide sequence ID" value="NZ_LWBO01000009.1"/>
</dbReference>
<reference evidence="2 3" key="1">
    <citation type="submission" date="2016-04" db="EMBL/GenBank/DDBJ databases">
        <authorList>
            <person name="Chen L."/>
            <person name="Zhuang W."/>
            <person name="Wang G."/>
        </authorList>
    </citation>
    <scope>NUCLEOTIDE SEQUENCE [LARGE SCALE GENOMIC DNA]</scope>
    <source>
        <strain evidence="3">GR20</strain>
    </source>
</reference>
<keyword evidence="1" id="KW-0812">Transmembrane</keyword>
<evidence type="ECO:0000313" key="3">
    <source>
        <dbReference type="Proteomes" id="UP000192277"/>
    </source>
</evidence>
<evidence type="ECO:0000256" key="1">
    <source>
        <dbReference type="SAM" id="Phobius"/>
    </source>
</evidence>
<accession>A0ABX3NZA4</accession>
<organism evidence="2 3">
    <name type="scientific">Niastella koreensis</name>
    <dbReference type="NCBI Taxonomy" id="354356"/>
    <lineage>
        <taxon>Bacteria</taxon>
        <taxon>Pseudomonadati</taxon>
        <taxon>Bacteroidota</taxon>
        <taxon>Chitinophagia</taxon>
        <taxon>Chitinophagales</taxon>
        <taxon>Chitinophagaceae</taxon>
        <taxon>Niastella</taxon>
    </lineage>
</organism>
<comment type="caution">
    <text evidence="2">The sequence shown here is derived from an EMBL/GenBank/DDBJ whole genome shotgun (WGS) entry which is preliminary data.</text>
</comment>
<dbReference type="Proteomes" id="UP000192277">
    <property type="component" value="Unassembled WGS sequence"/>
</dbReference>
<keyword evidence="3" id="KW-1185">Reference proteome</keyword>